<evidence type="ECO:0000256" key="2">
    <source>
        <dbReference type="ARBA" id="ARBA00014213"/>
    </source>
</evidence>
<keyword evidence="7 9" id="KW-1133">Transmembrane helix</keyword>
<proteinExistence type="predicted"/>
<dbReference type="NCBIfam" id="TIGR04407">
    <property type="entry name" value="LptF_YjgP"/>
    <property type="match status" value="1"/>
</dbReference>
<dbReference type="InterPro" id="IPR030922">
    <property type="entry name" value="LptF"/>
</dbReference>
<comment type="caution">
    <text evidence="10">The sequence shown here is derived from an EMBL/GenBank/DDBJ whole genome shotgun (WGS) entry which is preliminary data.</text>
</comment>
<dbReference type="RefSeq" id="WP_186898258.1">
    <property type="nucleotide sequence ID" value="NZ_JACOFT010000006.1"/>
</dbReference>
<dbReference type="PANTHER" id="PTHR33529">
    <property type="entry name" value="SLR0882 PROTEIN-RELATED"/>
    <property type="match status" value="1"/>
</dbReference>
<feature type="transmembrane region" description="Helical" evidence="9">
    <location>
        <begin position="329"/>
        <end position="350"/>
    </location>
</feature>
<feature type="transmembrane region" description="Helical" evidence="9">
    <location>
        <begin position="12"/>
        <end position="36"/>
    </location>
</feature>
<comment type="subcellular location">
    <subcellularLocation>
        <location evidence="1">Cell inner membrane</location>
        <topology evidence="1">Multi-pass membrane protein</topology>
    </subcellularLocation>
</comment>
<evidence type="ECO:0000256" key="9">
    <source>
        <dbReference type="SAM" id="Phobius"/>
    </source>
</evidence>
<evidence type="ECO:0000256" key="4">
    <source>
        <dbReference type="ARBA" id="ARBA00022475"/>
    </source>
</evidence>
<protein>
    <recommendedName>
        <fullName evidence="2">Lipopolysaccharide export system permease protein LptF</fullName>
    </recommendedName>
</protein>
<reference evidence="10 11" key="1">
    <citation type="submission" date="2020-08" db="EMBL/GenBank/DDBJ databases">
        <title>Novel species isolated from subtropical streams in China.</title>
        <authorList>
            <person name="Lu H."/>
        </authorList>
    </citation>
    <scope>NUCLEOTIDE SEQUENCE [LARGE SCALE GENOMIC DNA]</scope>
    <source>
        <strain evidence="10 11">CCTCC AB 2015119</strain>
    </source>
</reference>
<dbReference type="PANTHER" id="PTHR33529:SF7">
    <property type="entry name" value="LIPOPOLYSACCHARIDE EXPORT SYSTEM PERMEASE PROTEIN LPTF"/>
    <property type="match status" value="1"/>
</dbReference>
<evidence type="ECO:0000256" key="8">
    <source>
        <dbReference type="ARBA" id="ARBA00023136"/>
    </source>
</evidence>
<evidence type="ECO:0000256" key="6">
    <source>
        <dbReference type="ARBA" id="ARBA00022692"/>
    </source>
</evidence>
<keyword evidence="11" id="KW-1185">Reference proteome</keyword>
<dbReference type="Pfam" id="PF03739">
    <property type="entry name" value="LptF_LptG"/>
    <property type="match status" value="1"/>
</dbReference>
<dbReference type="Proteomes" id="UP000637632">
    <property type="component" value="Unassembled WGS sequence"/>
</dbReference>
<gene>
    <name evidence="10" type="primary">lptF</name>
    <name evidence="10" type="ORF">H8K26_16180</name>
</gene>
<evidence type="ECO:0000256" key="3">
    <source>
        <dbReference type="ARBA" id="ARBA00022448"/>
    </source>
</evidence>
<evidence type="ECO:0000256" key="1">
    <source>
        <dbReference type="ARBA" id="ARBA00004429"/>
    </source>
</evidence>
<feature type="transmembrane region" description="Helical" evidence="9">
    <location>
        <begin position="48"/>
        <end position="76"/>
    </location>
</feature>
<keyword evidence="8 9" id="KW-0472">Membrane</keyword>
<keyword evidence="5" id="KW-0997">Cell inner membrane</keyword>
<evidence type="ECO:0000256" key="5">
    <source>
        <dbReference type="ARBA" id="ARBA00022519"/>
    </source>
</evidence>
<dbReference type="InterPro" id="IPR005495">
    <property type="entry name" value="LptG/LptF_permease"/>
</dbReference>
<evidence type="ECO:0000313" key="10">
    <source>
        <dbReference type="EMBL" id="MBC3812983.1"/>
    </source>
</evidence>
<keyword evidence="4" id="KW-1003">Cell membrane</keyword>
<accession>A0ABR6XJP6</accession>
<sequence>MIFQRSLRRELLSAAGAVFATLFVITITVMLIKILGQAAGGKVASGDVLALIAFTSLMNMPILLILTGFISVLLVVTRAYQDSEMVVWFASGLSLRQWIGPVLRFGMPWIVLTGLLSFIVTPWANQQSVEFRERYDKRSDIAKVSPGKFQESSSSDRVFFVEEVAGDLSKVQNIFINTVRDGKSSVVVAKEGMIEIDKYGDKFLVMSQGRRYDGLPTAPDFQMMQFEKYGVLVSSQNGTIVGDQSAKSMPLTILLDKPDANKKAEFLWRISLPLMCMALMLLAIPLGYVNPRVGRSANLIVALLVVIIYLNVVNIFQAMVSQGRIEFSIAWWPVHLIAIMMTFVLFFWRIEVNHRWHPLVLWSRGKACLRSKEKESVA</sequence>
<keyword evidence="3" id="KW-0813">Transport</keyword>
<evidence type="ECO:0000313" key="11">
    <source>
        <dbReference type="Proteomes" id="UP000637632"/>
    </source>
</evidence>
<feature type="transmembrane region" description="Helical" evidence="9">
    <location>
        <begin position="299"/>
        <end position="317"/>
    </location>
</feature>
<dbReference type="EMBL" id="JACOFT010000006">
    <property type="protein sequence ID" value="MBC3812983.1"/>
    <property type="molecule type" value="Genomic_DNA"/>
</dbReference>
<organism evidence="10 11">
    <name type="scientific">Undibacterium aquatile</name>
    <dbReference type="NCBI Taxonomy" id="1537398"/>
    <lineage>
        <taxon>Bacteria</taxon>
        <taxon>Pseudomonadati</taxon>
        <taxon>Pseudomonadota</taxon>
        <taxon>Betaproteobacteria</taxon>
        <taxon>Burkholderiales</taxon>
        <taxon>Oxalobacteraceae</taxon>
        <taxon>Undibacterium</taxon>
    </lineage>
</organism>
<keyword evidence="6 9" id="KW-0812">Transmembrane</keyword>
<name>A0ABR6XJP6_9BURK</name>
<evidence type="ECO:0000256" key="7">
    <source>
        <dbReference type="ARBA" id="ARBA00022989"/>
    </source>
</evidence>
<feature type="transmembrane region" description="Helical" evidence="9">
    <location>
        <begin position="266"/>
        <end position="287"/>
    </location>
</feature>